<evidence type="ECO:0000259" key="3">
    <source>
        <dbReference type="Pfam" id="PF04321"/>
    </source>
</evidence>
<dbReference type="GO" id="GO:0019305">
    <property type="term" value="P:dTDP-rhamnose biosynthetic process"/>
    <property type="evidence" value="ECO:0007669"/>
    <property type="project" value="UniProtKB-UniPathway"/>
</dbReference>
<evidence type="ECO:0000256" key="1">
    <source>
        <dbReference type="ARBA" id="ARBA00010944"/>
    </source>
</evidence>
<evidence type="ECO:0000256" key="2">
    <source>
        <dbReference type="RuleBase" id="RU364082"/>
    </source>
</evidence>
<evidence type="ECO:0000313" key="4">
    <source>
        <dbReference type="EMBL" id="AKL95217.1"/>
    </source>
</evidence>
<dbReference type="InterPro" id="IPR005913">
    <property type="entry name" value="dTDP_dehydrorham_reduct"/>
</dbReference>
<dbReference type="UniPathway" id="UPA00124"/>
<dbReference type="FunFam" id="3.40.50.720:FF:000159">
    <property type="entry name" value="dTDP-4-dehydrorhamnose reductase"/>
    <property type="match status" value="1"/>
</dbReference>
<dbReference type="SUPFAM" id="SSF51735">
    <property type="entry name" value="NAD(P)-binding Rossmann-fold domains"/>
    <property type="match status" value="1"/>
</dbReference>
<dbReference type="InterPro" id="IPR029903">
    <property type="entry name" value="RmlD-like-bd"/>
</dbReference>
<organism evidence="4 5">
    <name type="scientific">Clostridium aceticum</name>
    <dbReference type="NCBI Taxonomy" id="84022"/>
    <lineage>
        <taxon>Bacteria</taxon>
        <taxon>Bacillati</taxon>
        <taxon>Bacillota</taxon>
        <taxon>Clostridia</taxon>
        <taxon>Eubacteriales</taxon>
        <taxon>Clostridiaceae</taxon>
        <taxon>Clostridium</taxon>
    </lineage>
</organism>
<sequence>MKKMTICILGGTGQLGHELMKVMKDKKVVSLGKKNLDITKLDEVYKTLKAIRPDVVIHAAAFTDVDQCEDKPELAFKVNTQGTKNVSIVAGNLGSKLIYVSTDYVFDGKKGSPYNETDLPNPINIYGMSKYEGEIEVQKNLEEYFIVRTAWLYGHQGKNFVKTILSLTSSNTLLKVVDDQIGSPTYALDLAEALKKLLVTEDYGIYHFINEGNCTWCDFAKEIIKIKGIAAKLNPTTSTEIQRKAKRPQNSTLSNNSSIKLRLWQEALKEYLSNE</sequence>
<dbReference type="STRING" id="84022.CACET_c17690"/>
<dbReference type="AlphaFoldDB" id="A0A0G3WBC4"/>
<reference evidence="4 5" key="1">
    <citation type="submission" date="2014-10" db="EMBL/GenBank/DDBJ databases">
        <title>Genome sequence of Clostridium aceticum DSM 1496.</title>
        <authorList>
            <person name="Poehlein A."/>
            <person name="Schiel-Bengelsdorf B."/>
            <person name="Gottschalk G."/>
            <person name="Duerre P."/>
            <person name="Daniel R."/>
        </authorList>
    </citation>
    <scope>NUCLEOTIDE SEQUENCE [LARGE SCALE GENOMIC DNA]</scope>
    <source>
        <strain evidence="4 5">DSM 1496</strain>
    </source>
</reference>
<keyword evidence="2 4" id="KW-0560">Oxidoreductase</keyword>
<dbReference type="Gene3D" id="3.40.50.720">
    <property type="entry name" value="NAD(P)-binding Rossmann-like Domain"/>
    <property type="match status" value="1"/>
</dbReference>
<proteinExistence type="inferred from homology"/>
<dbReference type="Pfam" id="PF04321">
    <property type="entry name" value="RmlD_sub_bind"/>
    <property type="match status" value="1"/>
</dbReference>
<dbReference type="PATRIC" id="fig|84022.6.peg.1763"/>
<dbReference type="Proteomes" id="UP000035704">
    <property type="component" value="Chromosome"/>
</dbReference>
<name>A0A0G3WBC4_9CLOT</name>
<accession>A0A0G3WBC4</accession>
<keyword evidence="2" id="KW-0521">NADP</keyword>
<dbReference type="CDD" id="cd05254">
    <property type="entry name" value="dTDP_HR_like_SDR_e"/>
    <property type="match status" value="1"/>
</dbReference>
<gene>
    <name evidence="4" type="primary">rfbD</name>
    <name evidence="4" type="ORF">CACET_c17690</name>
</gene>
<dbReference type="NCBIfam" id="TIGR01214">
    <property type="entry name" value="rmlD"/>
    <property type="match status" value="1"/>
</dbReference>
<dbReference type="EMBL" id="CP009687">
    <property type="protein sequence ID" value="AKL95217.1"/>
    <property type="molecule type" value="Genomic_DNA"/>
</dbReference>
<comment type="similarity">
    <text evidence="1 2">Belongs to the dTDP-4-dehydrorhamnose reductase family.</text>
</comment>
<dbReference type="PANTHER" id="PTHR10491:SF4">
    <property type="entry name" value="METHIONINE ADENOSYLTRANSFERASE 2 SUBUNIT BETA"/>
    <property type="match status" value="1"/>
</dbReference>
<dbReference type="KEGG" id="cace:CACET_c17690"/>
<evidence type="ECO:0000313" key="5">
    <source>
        <dbReference type="Proteomes" id="UP000035704"/>
    </source>
</evidence>
<comment type="function">
    <text evidence="2">Catalyzes the reduction of dTDP-6-deoxy-L-lyxo-4-hexulose to yield dTDP-L-rhamnose.</text>
</comment>
<dbReference type="GO" id="GO:0005829">
    <property type="term" value="C:cytosol"/>
    <property type="evidence" value="ECO:0007669"/>
    <property type="project" value="TreeGrafter"/>
</dbReference>
<dbReference type="Gene3D" id="3.90.25.10">
    <property type="entry name" value="UDP-galactose 4-epimerase, domain 1"/>
    <property type="match status" value="1"/>
</dbReference>
<dbReference type="EC" id="1.1.1.133" evidence="2"/>
<keyword evidence="5" id="KW-1185">Reference proteome</keyword>
<protein>
    <recommendedName>
        <fullName evidence="2">dTDP-4-dehydrorhamnose reductase</fullName>
        <ecNumber evidence="2">1.1.1.133</ecNumber>
    </recommendedName>
</protein>
<dbReference type="GO" id="GO:0008831">
    <property type="term" value="F:dTDP-4-dehydrorhamnose reductase activity"/>
    <property type="evidence" value="ECO:0007669"/>
    <property type="project" value="UniProtKB-EC"/>
</dbReference>
<dbReference type="PANTHER" id="PTHR10491">
    <property type="entry name" value="DTDP-4-DEHYDRORHAMNOSE REDUCTASE"/>
    <property type="match status" value="1"/>
</dbReference>
<dbReference type="InterPro" id="IPR036291">
    <property type="entry name" value="NAD(P)-bd_dom_sf"/>
</dbReference>
<feature type="domain" description="RmlD-like substrate binding" evidence="3">
    <location>
        <begin position="4"/>
        <end position="273"/>
    </location>
</feature>
<comment type="pathway">
    <text evidence="2">Carbohydrate biosynthesis; dTDP-L-rhamnose biosynthesis.</text>
</comment>